<reference evidence="2" key="2">
    <citation type="submission" date="2022-01" db="EMBL/GenBank/DDBJ databases">
        <authorList>
            <person name="Yamashiro T."/>
            <person name="Shiraishi A."/>
            <person name="Satake H."/>
            <person name="Nakayama K."/>
        </authorList>
    </citation>
    <scope>NUCLEOTIDE SEQUENCE</scope>
</reference>
<organism evidence="2 3">
    <name type="scientific">Tanacetum coccineum</name>
    <dbReference type="NCBI Taxonomy" id="301880"/>
    <lineage>
        <taxon>Eukaryota</taxon>
        <taxon>Viridiplantae</taxon>
        <taxon>Streptophyta</taxon>
        <taxon>Embryophyta</taxon>
        <taxon>Tracheophyta</taxon>
        <taxon>Spermatophyta</taxon>
        <taxon>Magnoliopsida</taxon>
        <taxon>eudicotyledons</taxon>
        <taxon>Gunneridae</taxon>
        <taxon>Pentapetalae</taxon>
        <taxon>asterids</taxon>
        <taxon>campanulids</taxon>
        <taxon>Asterales</taxon>
        <taxon>Asteraceae</taxon>
        <taxon>Asteroideae</taxon>
        <taxon>Anthemideae</taxon>
        <taxon>Anthemidinae</taxon>
        <taxon>Tanacetum</taxon>
    </lineage>
</organism>
<comment type="caution">
    <text evidence="2">The sequence shown here is derived from an EMBL/GenBank/DDBJ whole genome shotgun (WGS) entry which is preliminary data.</text>
</comment>
<proteinExistence type="predicted"/>
<evidence type="ECO:0000259" key="1">
    <source>
        <dbReference type="Pfam" id="PF07727"/>
    </source>
</evidence>
<dbReference type="Pfam" id="PF07727">
    <property type="entry name" value="RVT_2"/>
    <property type="match status" value="1"/>
</dbReference>
<protein>
    <submittedName>
        <fullName evidence="2">Ribonuclease H-like domain-containing protein</fullName>
    </submittedName>
</protein>
<accession>A0ABQ5D398</accession>
<reference evidence="2" key="1">
    <citation type="journal article" date="2022" name="Int. J. Mol. Sci.">
        <title>Draft Genome of Tanacetum Coccineum: Genomic Comparison of Closely Related Tanacetum-Family Plants.</title>
        <authorList>
            <person name="Yamashiro T."/>
            <person name="Shiraishi A."/>
            <person name="Nakayama K."/>
            <person name="Satake H."/>
        </authorList>
    </citation>
    <scope>NUCLEOTIDE SEQUENCE</scope>
</reference>
<name>A0ABQ5D398_9ASTR</name>
<dbReference type="Proteomes" id="UP001151760">
    <property type="component" value="Unassembled WGS sequence"/>
</dbReference>
<feature type="domain" description="Reverse transcriptase Ty1/copia-type" evidence="1">
    <location>
        <begin position="74"/>
        <end position="142"/>
    </location>
</feature>
<evidence type="ECO:0000313" key="3">
    <source>
        <dbReference type="Proteomes" id="UP001151760"/>
    </source>
</evidence>
<dbReference type="PANTHER" id="PTHR11439:SF495">
    <property type="entry name" value="REVERSE TRANSCRIPTASE, RNA-DEPENDENT DNA POLYMERASE-RELATED"/>
    <property type="match status" value="1"/>
</dbReference>
<dbReference type="InterPro" id="IPR013103">
    <property type="entry name" value="RVT_2"/>
</dbReference>
<dbReference type="PANTHER" id="PTHR11439">
    <property type="entry name" value="GAG-POL-RELATED RETROTRANSPOSON"/>
    <property type="match status" value="1"/>
</dbReference>
<dbReference type="EMBL" id="BQNB010014908">
    <property type="protein sequence ID" value="GJT33780.1"/>
    <property type="molecule type" value="Genomic_DNA"/>
</dbReference>
<sequence length="665" mass="74889">MSPMDDTGIFGNAYDDEDVGAEADLNNLETTMHVSPIPTTRIHKDHPLEQIIGDLHSAPLTRRMSQQNLEELGLVYRNKKDERGIVVRNKARLVAQGYTQEERIDYDEVFAPVARIEAIRGFIVYQMDVKSAFLYGIIEEEVKQKDDGIFISQDKYVADILKKFDFVTMRIASTPMEPNKALTKDQEYEDVFQVTHKVSHLHIVKRIFSYLKGQPKLGLWYHRDSPFDLEAYSDSDYAGASLDSKSTTGAEYVAAANCCGQLLKFHYALNYQILLSTHLAIEAVAGQQKRRKTVNGRRYIQALVDGKKVIITETSIRRALHLKDDKVDCLPNATIFAELERIGAFDELNDMVDDVMENVEGDAKTQGRNTAKQITFLTGDAIRWIQMAKLKRAGRDHDGRVIILPPMTTDEHIAVQRKSKARTTLLQFILVRKYVVLTGKDNVIVSGGRNKMINNWEHFLNRNSGNGQEGDPKENIMILPPVSVEEHIAVQRETKARTILLQSLPEDHMADFHHLDDARDIWVSESVGLDKGYDSSQNLPPLWSRVAITLKTKGCDKSSDSKTTGFASCVSSVKSSSSKTNEPLASAPSSVDFKPVSRYMTASEWIELSVQIMQRNLLDFKDKHLKPNCKVRALSQLILQPSRIRSSCWFKKGVDTTAGVSDGPN</sequence>
<evidence type="ECO:0000313" key="2">
    <source>
        <dbReference type="EMBL" id="GJT33780.1"/>
    </source>
</evidence>
<gene>
    <name evidence="2" type="ORF">Tco_0924199</name>
</gene>
<keyword evidence="3" id="KW-1185">Reference proteome</keyword>